<evidence type="ECO:0000256" key="6">
    <source>
        <dbReference type="PIRSR" id="PIRSR600175-1"/>
    </source>
</evidence>
<feature type="transmembrane region" description="Helical" evidence="7">
    <location>
        <begin position="389"/>
        <end position="414"/>
    </location>
</feature>
<dbReference type="GO" id="GO:0035725">
    <property type="term" value="P:sodium ion transmembrane transport"/>
    <property type="evidence" value="ECO:0007669"/>
    <property type="project" value="TreeGrafter"/>
</dbReference>
<proteinExistence type="predicted"/>
<dbReference type="GO" id="GO:0046872">
    <property type="term" value="F:metal ion binding"/>
    <property type="evidence" value="ECO:0007669"/>
    <property type="project" value="UniProtKB-KW"/>
</dbReference>
<accession>A0AA88YAL9</accession>
<dbReference type="PANTHER" id="PTHR11616">
    <property type="entry name" value="SODIUM/CHLORIDE DEPENDENT TRANSPORTER"/>
    <property type="match status" value="1"/>
</dbReference>
<comment type="caution">
    <text evidence="8">The sequence shown here is derived from an EMBL/GenBank/DDBJ whole genome shotgun (WGS) entry which is preliminary data.</text>
</comment>
<evidence type="ECO:0000313" key="8">
    <source>
        <dbReference type="EMBL" id="KAK3095529.1"/>
    </source>
</evidence>
<feature type="transmembrane region" description="Helical" evidence="7">
    <location>
        <begin position="453"/>
        <end position="474"/>
    </location>
</feature>
<feature type="transmembrane region" description="Helical" evidence="7">
    <location>
        <begin position="47"/>
        <end position="66"/>
    </location>
</feature>
<dbReference type="EMBL" id="VSWD01000008">
    <property type="protein sequence ID" value="KAK3095529.1"/>
    <property type="molecule type" value="Genomic_DNA"/>
</dbReference>
<gene>
    <name evidence="8" type="ORF">FSP39_015717</name>
</gene>
<dbReference type="PANTHER" id="PTHR11616:SF240">
    <property type="entry name" value="BLOATED TUBULES, ISOFORM B-RELATED"/>
    <property type="match status" value="1"/>
</dbReference>
<feature type="transmembrane region" description="Helical" evidence="7">
    <location>
        <begin position="21"/>
        <end position="41"/>
    </location>
</feature>
<dbReference type="Proteomes" id="UP001186944">
    <property type="component" value="Unassembled WGS sequence"/>
</dbReference>
<feature type="transmembrane region" description="Helical" evidence="7">
    <location>
        <begin position="420"/>
        <end position="441"/>
    </location>
</feature>
<evidence type="ECO:0000256" key="2">
    <source>
        <dbReference type="ARBA" id="ARBA00022448"/>
    </source>
</evidence>
<dbReference type="Pfam" id="PF00209">
    <property type="entry name" value="SNF"/>
    <property type="match status" value="1"/>
</dbReference>
<feature type="transmembrane region" description="Helical" evidence="7">
    <location>
        <begin position="259"/>
        <end position="277"/>
    </location>
</feature>
<feature type="transmembrane region" description="Helical" evidence="7">
    <location>
        <begin position="78"/>
        <end position="102"/>
    </location>
</feature>
<protein>
    <submittedName>
        <fullName evidence="8">Uncharacterized protein</fullName>
    </submittedName>
</protein>
<dbReference type="GO" id="GO:0005886">
    <property type="term" value="C:plasma membrane"/>
    <property type="evidence" value="ECO:0007669"/>
    <property type="project" value="TreeGrafter"/>
</dbReference>
<evidence type="ECO:0000313" key="9">
    <source>
        <dbReference type="Proteomes" id="UP001186944"/>
    </source>
</evidence>
<keyword evidence="4 7" id="KW-1133">Transmembrane helix</keyword>
<evidence type="ECO:0000256" key="1">
    <source>
        <dbReference type="ARBA" id="ARBA00004141"/>
    </source>
</evidence>
<name>A0AA88YAL9_PINIB</name>
<comment type="subcellular location">
    <subcellularLocation>
        <location evidence="1">Membrane</location>
        <topology evidence="1">Multi-pass membrane protein</topology>
    </subcellularLocation>
</comment>
<dbReference type="SUPFAM" id="SSF161070">
    <property type="entry name" value="SNF-like"/>
    <property type="match status" value="1"/>
</dbReference>
<feature type="transmembrane region" description="Helical" evidence="7">
    <location>
        <begin position="179"/>
        <end position="199"/>
    </location>
</feature>
<dbReference type="InterPro" id="IPR037272">
    <property type="entry name" value="SNS_sf"/>
</dbReference>
<keyword evidence="2" id="KW-0813">Transport</keyword>
<organism evidence="8 9">
    <name type="scientific">Pinctada imbricata</name>
    <name type="common">Atlantic pearl-oyster</name>
    <name type="synonym">Pinctada martensii</name>
    <dbReference type="NCBI Taxonomy" id="66713"/>
    <lineage>
        <taxon>Eukaryota</taxon>
        <taxon>Metazoa</taxon>
        <taxon>Spiralia</taxon>
        <taxon>Lophotrochozoa</taxon>
        <taxon>Mollusca</taxon>
        <taxon>Bivalvia</taxon>
        <taxon>Autobranchia</taxon>
        <taxon>Pteriomorphia</taxon>
        <taxon>Pterioida</taxon>
        <taxon>Pterioidea</taxon>
        <taxon>Pteriidae</taxon>
        <taxon>Pinctada</taxon>
    </lineage>
</organism>
<feature type="transmembrane region" description="Helical" evidence="7">
    <location>
        <begin position="150"/>
        <end position="170"/>
    </location>
</feature>
<reference evidence="8" key="1">
    <citation type="submission" date="2019-08" db="EMBL/GenBank/DDBJ databases">
        <title>The improved chromosome-level genome for the pearl oyster Pinctada fucata martensii using PacBio sequencing and Hi-C.</title>
        <authorList>
            <person name="Zheng Z."/>
        </authorList>
    </citation>
    <scope>NUCLEOTIDE SEQUENCE</scope>
    <source>
        <strain evidence="8">ZZ-2019</strain>
        <tissue evidence="8">Adductor muscle</tissue>
    </source>
</reference>
<keyword evidence="3 7" id="KW-0812">Transmembrane</keyword>
<evidence type="ECO:0000256" key="3">
    <source>
        <dbReference type="ARBA" id="ARBA00022692"/>
    </source>
</evidence>
<sequence>MTDSMISDSGGGPTKWNLLQFALLCCYTVGMHGSISLPYYVAAYSPYFLVAFYTLMIVVCIPVCYVQIKLGAVYRRGIVGTFSHLLPILKGVAVAILALTYIRCITNGLELSYSLYYAFISFAKPYPKDVIERGDTFLQRSDGIDEGGSMVWYIVLCLMATWLVIFLFTFRGLPVLGKISYVVSPVAIILTAVVFGYGYKVPLSESPIYPQFKGYRITETVRLEGNITSIMEDDEADVTRENMYSASVLLSPKPWIDAMTLHLYGIGLWSGILPLLGSQIYNRKAIINAAWSILLIVYGILPMIVVFAFIPYYDMDSHTGYLASSNSLKPGLSFMLVGIFGKARHVPGIALCIYLTIFLFGMLHQASTCIVVLPSLPTFIMRFLQRRELVMAVTCVFSFFLSLPYASQGGIYLYTIVNSFVDRLIFSVIILSTVPFLIGYIKQEYLYLPIERACMSVWYGLASVFPASLLIYYFAVYVYPFLVVGYDERWAETLGWVIAIAPISTCILLGAIHAVLTKKGSFKQKFIQALKTEHLDPVDVHPQYDFSDTTNTGTHASKSPSYNGGHIGAERVDTEVIIPPPKQDPIDQV</sequence>
<feature type="transmembrane region" description="Helical" evidence="7">
    <location>
        <begin position="289"/>
        <end position="313"/>
    </location>
</feature>
<dbReference type="InterPro" id="IPR000175">
    <property type="entry name" value="Na/ntran_symport"/>
</dbReference>
<keyword evidence="5 7" id="KW-0472">Membrane</keyword>
<dbReference type="AlphaFoldDB" id="A0AA88YAL9"/>
<keyword evidence="9" id="KW-1185">Reference proteome</keyword>
<feature type="transmembrane region" description="Helical" evidence="7">
    <location>
        <begin position="494"/>
        <end position="516"/>
    </location>
</feature>
<dbReference type="PROSITE" id="PS50267">
    <property type="entry name" value="NA_NEUROTRAN_SYMP_3"/>
    <property type="match status" value="1"/>
</dbReference>
<keyword evidence="6" id="KW-0479">Metal-binding</keyword>
<feature type="transmembrane region" description="Helical" evidence="7">
    <location>
        <begin position="348"/>
        <end position="377"/>
    </location>
</feature>
<evidence type="ECO:0000256" key="4">
    <source>
        <dbReference type="ARBA" id="ARBA00022989"/>
    </source>
</evidence>
<evidence type="ECO:0000256" key="5">
    <source>
        <dbReference type="ARBA" id="ARBA00023136"/>
    </source>
</evidence>
<feature type="binding site" evidence="6">
    <location>
        <position position="29"/>
    </location>
    <ligand>
        <name>Na(+)</name>
        <dbReference type="ChEBI" id="CHEBI:29101"/>
        <label>1</label>
    </ligand>
</feature>
<evidence type="ECO:0000256" key="7">
    <source>
        <dbReference type="SAM" id="Phobius"/>
    </source>
</evidence>
<keyword evidence="6" id="KW-0915">Sodium</keyword>